<dbReference type="Proteomes" id="UP000054166">
    <property type="component" value="Unassembled WGS sequence"/>
</dbReference>
<feature type="non-terminal residue" evidence="1">
    <location>
        <position position="1"/>
    </location>
</feature>
<reference evidence="2" key="2">
    <citation type="submission" date="2015-01" db="EMBL/GenBank/DDBJ databases">
        <title>Evolutionary Origins and Diversification of the Mycorrhizal Mutualists.</title>
        <authorList>
            <consortium name="DOE Joint Genome Institute"/>
            <consortium name="Mycorrhizal Genomics Consortium"/>
            <person name="Kohler A."/>
            <person name="Kuo A."/>
            <person name="Nagy L.G."/>
            <person name="Floudas D."/>
            <person name="Copeland A."/>
            <person name="Barry K.W."/>
            <person name="Cichocki N."/>
            <person name="Veneault-Fourrey C."/>
            <person name="LaButti K."/>
            <person name="Lindquist E.A."/>
            <person name="Lipzen A."/>
            <person name="Lundell T."/>
            <person name="Morin E."/>
            <person name="Murat C."/>
            <person name="Riley R."/>
            <person name="Ohm R."/>
            <person name="Sun H."/>
            <person name="Tunlid A."/>
            <person name="Henrissat B."/>
            <person name="Grigoriev I.V."/>
            <person name="Hibbett D.S."/>
            <person name="Martin F."/>
        </authorList>
    </citation>
    <scope>NUCLEOTIDE SEQUENCE [LARGE SCALE GENOMIC DNA]</scope>
    <source>
        <strain evidence="2">F 1598</strain>
    </source>
</reference>
<dbReference type="HOGENOM" id="CLU_3088057_0_0_1"/>
<protein>
    <submittedName>
        <fullName evidence="1">Uncharacterized protein</fullName>
    </submittedName>
</protein>
<gene>
    <name evidence="1" type="ORF">PILCRDRAFT_823927</name>
</gene>
<evidence type="ECO:0000313" key="2">
    <source>
        <dbReference type="Proteomes" id="UP000054166"/>
    </source>
</evidence>
<sequence>MVFSGGWLAGFKVNLAQQKQQIRDVRTTRSARASPFSILRALSDQDGCQSGM</sequence>
<evidence type="ECO:0000313" key="1">
    <source>
        <dbReference type="EMBL" id="KIM78812.1"/>
    </source>
</evidence>
<organism evidence="1 2">
    <name type="scientific">Piloderma croceum (strain F 1598)</name>
    <dbReference type="NCBI Taxonomy" id="765440"/>
    <lineage>
        <taxon>Eukaryota</taxon>
        <taxon>Fungi</taxon>
        <taxon>Dikarya</taxon>
        <taxon>Basidiomycota</taxon>
        <taxon>Agaricomycotina</taxon>
        <taxon>Agaricomycetes</taxon>
        <taxon>Agaricomycetidae</taxon>
        <taxon>Atheliales</taxon>
        <taxon>Atheliaceae</taxon>
        <taxon>Piloderma</taxon>
    </lineage>
</organism>
<dbReference type="EMBL" id="KN833013">
    <property type="protein sequence ID" value="KIM78812.1"/>
    <property type="molecule type" value="Genomic_DNA"/>
</dbReference>
<reference evidence="1 2" key="1">
    <citation type="submission" date="2014-04" db="EMBL/GenBank/DDBJ databases">
        <authorList>
            <consortium name="DOE Joint Genome Institute"/>
            <person name="Kuo A."/>
            <person name="Tarkka M."/>
            <person name="Buscot F."/>
            <person name="Kohler A."/>
            <person name="Nagy L.G."/>
            <person name="Floudas D."/>
            <person name="Copeland A."/>
            <person name="Barry K.W."/>
            <person name="Cichocki N."/>
            <person name="Veneault-Fourrey C."/>
            <person name="LaButti K."/>
            <person name="Lindquist E.A."/>
            <person name="Lipzen A."/>
            <person name="Lundell T."/>
            <person name="Morin E."/>
            <person name="Murat C."/>
            <person name="Sun H."/>
            <person name="Tunlid A."/>
            <person name="Henrissat B."/>
            <person name="Grigoriev I.V."/>
            <person name="Hibbett D.S."/>
            <person name="Martin F."/>
            <person name="Nordberg H.P."/>
            <person name="Cantor M.N."/>
            <person name="Hua S.X."/>
        </authorList>
    </citation>
    <scope>NUCLEOTIDE SEQUENCE [LARGE SCALE GENOMIC DNA]</scope>
    <source>
        <strain evidence="1 2">F 1598</strain>
    </source>
</reference>
<dbReference type="AlphaFoldDB" id="A0A0C3BNB5"/>
<keyword evidence="2" id="KW-1185">Reference proteome</keyword>
<dbReference type="InParanoid" id="A0A0C3BNB5"/>
<accession>A0A0C3BNB5</accession>
<name>A0A0C3BNB5_PILCF</name>
<proteinExistence type="predicted"/>